<dbReference type="Gene3D" id="3.30.70.1900">
    <property type="match status" value="1"/>
</dbReference>
<evidence type="ECO:0000256" key="1">
    <source>
        <dbReference type="ARBA" id="ARBA00022722"/>
    </source>
</evidence>
<dbReference type="InterPro" id="IPR045747">
    <property type="entry name" value="CRISPR-assoc_prot_Cas6_N_sf"/>
</dbReference>
<dbReference type="GO" id="GO:0016788">
    <property type="term" value="F:hydrolase activity, acting on ester bonds"/>
    <property type="evidence" value="ECO:0007669"/>
    <property type="project" value="InterPro"/>
</dbReference>
<feature type="domain" description="CRISPR-associated protein Cas6 C-terminal" evidence="5">
    <location>
        <begin position="126"/>
        <end position="242"/>
    </location>
</feature>
<dbReference type="GO" id="GO:0051607">
    <property type="term" value="P:defense response to virus"/>
    <property type="evidence" value="ECO:0007669"/>
    <property type="project" value="UniProtKB-KW"/>
</dbReference>
<proteinExistence type="predicted"/>
<evidence type="ECO:0000256" key="4">
    <source>
        <dbReference type="ARBA" id="ARBA00023118"/>
    </source>
</evidence>
<accession>A0A1I5P2N0</accession>
<gene>
    <name evidence="6" type="ORF">SAMN05421839_11226</name>
</gene>
<dbReference type="EMBL" id="FOXC01000012">
    <property type="protein sequence ID" value="SFP27801.1"/>
    <property type="molecule type" value="Genomic_DNA"/>
</dbReference>
<organism evidence="6 7">
    <name type="scientific">Halolactibacillus halophilus</name>
    <dbReference type="NCBI Taxonomy" id="306540"/>
    <lineage>
        <taxon>Bacteria</taxon>
        <taxon>Bacillati</taxon>
        <taxon>Bacillota</taxon>
        <taxon>Bacilli</taxon>
        <taxon>Bacillales</taxon>
        <taxon>Bacillaceae</taxon>
        <taxon>Halolactibacillus</taxon>
    </lineage>
</organism>
<evidence type="ECO:0000256" key="2">
    <source>
        <dbReference type="ARBA" id="ARBA00022759"/>
    </source>
</evidence>
<dbReference type="Proteomes" id="UP000242243">
    <property type="component" value="Unassembled WGS sequence"/>
</dbReference>
<reference evidence="6 7" key="1">
    <citation type="submission" date="2016-10" db="EMBL/GenBank/DDBJ databases">
        <authorList>
            <person name="de Groot N.N."/>
        </authorList>
    </citation>
    <scope>NUCLEOTIDE SEQUENCE [LARGE SCALE GENOMIC DNA]</scope>
    <source>
        <strain evidence="6 7">DSM 17073</strain>
    </source>
</reference>
<dbReference type="GO" id="GO:0004519">
    <property type="term" value="F:endonuclease activity"/>
    <property type="evidence" value="ECO:0007669"/>
    <property type="project" value="UniProtKB-KW"/>
</dbReference>
<keyword evidence="2" id="KW-0255">Endonuclease</keyword>
<dbReference type="Gene3D" id="3.30.70.1890">
    <property type="match status" value="1"/>
</dbReference>
<evidence type="ECO:0000259" key="5">
    <source>
        <dbReference type="Pfam" id="PF10040"/>
    </source>
</evidence>
<sequence>MMKKIILRCEDSTNKRDNKLGVYFQGWLLHQLPNEVATALHESIIKPYTISVKQKNGMAEFIVTVLKDDLIQEVDNVLLSDGLNAIYLTSSKQKEFMIKERVVKVLTEKDLSQTFYQVDAVKKYGLEFYTSTSFKVDGEYHFFPDLRLIYQSLMRKYNVIFENNNHVDQDLLNELVAKTKIVSYRVQSTYYPIHKSFIPGFTGTIKVSCFGNQTLANYLNMLLRFGSYAGVGIKTSMGMGAIEYQEIKKGDRHG</sequence>
<dbReference type="InterPro" id="IPR010156">
    <property type="entry name" value="CRISPR-assoc_prot_Cas6"/>
</dbReference>
<dbReference type="InterPro" id="IPR019267">
    <property type="entry name" value="CRISPR-assoc_Cas6_C"/>
</dbReference>
<dbReference type="CDD" id="cd21141">
    <property type="entry name" value="Cas6_III-like"/>
    <property type="match status" value="1"/>
</dbReference>
<dbReference type="NCBIfam" id="TIGR01877">
    <property type="entry name" value="cas_cas6"/>
    <property type="match status" value="1"/>
</dbReference>
<protein>
    <submittedName>
        <fullName evidence="6">CRISPR-associated endoribonuclease Cas6</fullName>
    </submittedName>
</protein>
<dbReference type="AlphaFoldDB" id="A0A1I5P2N0"/>
<dbReference type="STRING" id="306540.SAMN05421839_11226"/>
<evidence type="ECO:0000256" key="3">
    <source>
        <dbReference type="ARBA" id="ARBA00022801"/>
    </source>
</evidence>
<dbReference type="Pfam" id="PF10040">
    <property type="entry name" value="CRISPR_Cas6"/>
    <property type="match status" value="1"/>
</dbReference>
<evidence type="ECO:0000313" key="6">
    <source>
        <dbReference type="EMBL" id="SFP27801.1"/>
    </source>
</evidence>
<evidence type="ECO:0000313" key="7">
    <source>
        <dbReference type="Proteomes" id="UP000242243"/>
    </source>
</evidence>
<keyword evidence="1" id="KW-0540">Nuclease</keyword>
<keyword evidence="3" id="KW-0378">Hydrolase</keyword>
<keyword evidence="4" id="KW-0051">Antiviral defense</keyword>
<name>A0A1I5P2N0_9BACI</name>